<feature type="domain" description="DPH-type MB" evidence="7">
    <location>
        <begin position="90"/>
        <end position="161"/>
    </location>
</feature>
<evidence type="ECO:0000256" key="3">
    <source>
        <dbReference type="ARBA" id="ARBA00021797"/>
    </source>
</evidence>
<accession>A0A1A0HAI8</accession>
<dbReference type="Pfam" id="PF05207">
    <property type="entry name" value="Zn_ribbon_CSL"/>
    <property type="match status" value="1"/>
</dbReference>
<dbReference type="Pfam" id="PF00226">
    <property type="entry name" value="DnaJ"/>
    <property type="match status" value="1"/>
</dbReference>
<dbReference type="PANTHER" id="PTHR44825:SF1">
    <property type="entry name" value="DNAJ HOMOLOG SUBFAMILY C MEMBER 4"/>
    <property type="match status" value="1"/>
</dbReference>
<dbReference type="Gene3D" id="1.10.287.110">
    <property type="entry name" value="DnaJ domain"/>
    <property type="match status" value="1"/>
</dbReference>
<dbReference type="STRING" id="869754.A0A1A0HAI8"/>
<dbReference type="InterPro" id="IPR052763">
    <property type="entry name" value="DnaJ_C4"/>
</dbReference>
<dbReference type="UniPathway" id="UPA00559"/>
<proteinExistence type="inferred from homology"/>
<name>A0A1A0HAI8_9ASCO</name>
<comment type="caution">
    <text evidence="8">The sequence shown here is derived from an EMBL/GenBank/DDBJ whole genome shotgun (WGS) entry which is preliminary data.</text>
</comment>
<dbReference type="InterPro" id="IPR036671">
    <property type="entry name" value="DPH_MB_sf"/>
</dbReference>
<sequence>MEKTHYEVLGVPSDASAKCIRTAYHQLLLRAHPDKSRGIPAPLLAADAGSTIAELQAAYAVLADDLQRHAYDDELKTAFKKQGFNITGAGLDFHTLAEFTETHVPNTDEYQWTRDCPRCTSLGSILLTESDLERGTADGTGGYQIVAPCLACSLWITVLYEEATEE</sequence>
<comment type="similarity">
    <text evidence="2">Belongs to the DPH4 family.</text>
</comment>
<evidence type="ECO:0000256" key="2">
    <source>
        <dbReference type="ARBA" id="ARBA00006169"/>
    </source>
</evidence>
<dbReference type="SUPFAM" id="SSF144217">
    <property type="entry name" value="CSL zinc finger"/>
    <property type="match status" value="1"/>
</dbReference>
<dbReference type="InterPro" id="IPR001623">
    <property type="entry name" value="DnaJ_domain"/>
</dbReference>
<dbReference type="RefSeq" id="XP_018711536.1">
    <property type="nucleotide sequence ID" value="XM_018857534.1"/>
</dbReference>
<keyword evidence="4" id="KW-0479">Metal-binding</keyword>
<dbReference type="SMART" id="SM00271">
    <property type="entry name" value="DnaJ"/>
    <property type="match status" value="1"/>
</dbReference>
<dbReference type="OrthoDB" id="445556at2759"/>
<dbReference type="InterPro" id="IPR036869">
    <property type="entry name" value="J_dom_sf"/>
</dbReference>
<dbReference type="AlphaFoldDB" id="A0A1A0HAI8"/>
<comment type="function">
    <text evidence="1">Required for the first step of diphthamide biosynthesis, the transfer of 3-amino-3-carboxypropyl from S-adenosyl-L-methionine to a histidine residue. Diphthamide is a post-translational modification of histidine which occurs in elongation factor 2.</text>
</comment>
<dbReference type="EMBL" id="LXTC01000003">
    <property type="protein sequence ID" value="OBA21026.1"/>
    <property type="molecule type" value="Genomic_DNA"/>
</dbReference>
<reference evidence="8 9" key="1">
    <citation type="submission" date="2016-05" db="EMBL/GenBank/DDBJ databases">
        <title>Comparative genomics of biotechnologically important yeasts.</title>
        <authorList>
            <consortium name="DOE Joint Genome Institute"/>
            <person name="Riley R."/>
            <person name="Haridas S."/>
            <person name="Wolfe K.H."/>
            <person name="Lopes M.R."/>
            <person name="Hittinger C.T."/>
            <person name="Goker M."/>
            <person name="Salamov A."/>
            <person name="Wisecaver J."/>
            <person name="Long T.M."/>
            <person name="Aerts A.L."/>
            <person name="Barry K."/>
            <person name="Choi C."/>
            <person name="Clum A."/>
            <person name="Coughlan A.Y."/>
            <person name="Deshpande S."/>
            <person name="Douglass A.P."/>
            <person name="Hanson S.J."/>
            <person name="Klenk H.-P."/>
            <person name="LaButti K."/>
            <person name="Lapidus A."/>
            <person name="Lindquist E."/>
            <person name="Lipzen A."/>
            <person name="Meier-kolthoff J.P."/>
            <person name="Ohm R.A."/>
            <person name="Otillar R.P."/>
            <person name="Pangilinan J."/>
            <person name="Peng Y."/>
            <person name="Rokas A."/>
            <person name="Rosa C.A."/>
            <person name="Scheuner C."/>
            <person name="Sibirny A.A."/>
            <person name="Slot J.C."/>
            <person name="Stielow J.B."/>
            <person name="Sun H."/>
            <person name="Kurtzman C.P."/>
            <person name="Blackwell M."/>
            <person name="Grigoriev I.V."/>
            <person name="Jeffries T.W."/>
        </authorList>
    </citation>
    <scope>NUCLEOTIDE SEQUENCE [LARGE SCALE GENOMIC DNA]</scope>
    <source>
        <strain evidence="8 9">NRRL YB-4993</strain>
    </source>
</reference>
<organism evidence="8 9">
    <name type="scientific">Metschnikowia bicuspidata var. bicuspidata NRRL YB-4993</name>
    <dbReference type="NCBI Taxonomy" id="869754"/>
    <lineage>
        <taxon>Eukaryota</taxon>
        <taxon>Fungi</taxon>
        <taxon>Dikarya</taxon>
        <taxon>Ascomycota</taxon>
        <taxon>Saccharomycotina</taxon>
        <taxon>Pichiomycetes</taxon>
        <taxon>Metschnikowiaceae</taxon>
        <taxon>Metschnikowia</taxon>
    </lineage>
</organism>
<evidence type="ECO:0000256" key="5">
    <source>
        <dbReference type="ARBA" id="ARBA00023004"/>
    </source>
</evidence>
<dbReference type="GO" id="GO:0017183">
    <property type="term" value="P:protein histidyl modification to diphthamide"/>
    <property type="evidence" value="ECO:0007669"/>
    <property type="project" value="UniProtKB-UniPathway"/>
</dbReference>
<keyword evidence="9" id="KW-1185">Reference proteome</keyword>
<evidence type="ECO:0000313" key="9">
    <source>
        <dbReference type="Proteomes" id="UP000092555"/>
    </source>
</evidence>
<evidence type="ECO:0000259" key="6">
    <source>
        <dbReference type="PROSITE" id="PS50076"/>
    </source>
</evidence>
<evidence type="ECO:0000256" key="1">
    <source>
        <dbReference type="ARBA" id="ARBA00003474"/>
    </source>
</evidence>
<keyword evidence="5" id="KW-0408">Iron</keyword>
<evidence type="ECO:0000313" key="8">
    <source>
        <dbReference type="EMBL" id="OBA21026.1"/>
    </source>
</evidence>
<dbReference type="CDD" id="cd06257">
    <property type="entry name" value="DnaJ"/>
    <property type="match status" value="1"/>
</dbReference>
<dbReference type="InterPro" id="IPR007872">
    <property type="entry name" value="DPH_MB_dom"/>
</dbReference>
<protein>
    <recommendedName>
        <fullName evidence="3">Diphthamide biosynthesis protein 4</fullName>
    </recommendedName>
</protein>
<feature type="domain" description="J" evidence="6">
    <location>
        <begin position="4"/>
        <end position="75"/>
    </location>
</feature>
<dbReference type="GeneID" id="30030510"/>
<dbReference type="Gene3D" id="3.10.660.10">
    <property type="entry name" value="DPH Zinc finger"/>
    <property type="match status" value="1"/>
</dbReference>
<gene>
    <name evidence="8" type="ORF">METBIDRAFT_42357</name>
</gene>
<evidence type="ECO:0000256" key="4">
    <source>
        <dbReference type="ARBA" id="ARBA00022723"/>
    </source>
</evidence>
<dbReference type="SUPFAM" id="SSF46565">
    <property type="entry name" value="Chaperone J-domain"/>
    <property type="match status" value="1"/>
</dbReference>
<dbReference type="PROSITE" id="PS51074">
    <property type="entry name" value="DPH_MB"/>
    <property type="match status" value="1"/>
</dbReference>
<dbReference type="Proteomes" id="UP000092555">
    <property type="component" value="Unassembled WGS sequence"/>
</dbReference>
<dbReference type="PRINTS" id="PR00625">
    <property type="entry name" value="JDOMAIN"/>
</dbReference>
<dbReference type="GO" id="GO:0046872">
    <property type="term" value="F:metal ion binding"/>
    <property type="evidence" value="ECO:0007669"/>
    <property type="project" value="UniProtKB-KW"/>
</dbReference>
<dbReference type="PROSITE" id="PS50076">
    <property type="entry name" value="DNAJ_2"/>
    <property type="match status" value="1"/>
</dbReference>
<evidence type="ECO:0000259" key="7">
    <source>
        <dbReference type="PROSITE" id="PS51074"/>
    </source>
</evidence>
<dbReference type="PANTHER" id="PTHR44825">
    <property type="match status" value="1"/>
</dbReference>